<name>A0A6J5S688_9CAUD</name>
<proteinExistence type="predicted"/>
<reference evidence="1" key="1">
    <citation type="submission" date="2020-05" db="EMBL/GenBank/DDBJ databases">
        <authorList>
            <person name="Chiriac C."/>
            <person name="Salcher M."/>
            <person name="Ghai R."/>
            <person name="Kavagutti S V."/>
        </authorList>
    </citation>
    <scope>NUCLEOTIDE SEQUENCE</scope>
</reference>
<organism evidence="1">
    <name type="scientific">uncultured Caudovirales phage</name>
    <dbReference type="NCBI Taxonomy" id="2100421"/>
    <lineage>
        <taxon>Viruses</taxon>
        <taxon>Duplodnaviria</taxon>
        <taxon>Heunggongvirae</taxon>
        <taxon>Uroviricota</taxon>
        <taxon>Caudoviricetes</taxon>
        <taxon>Peduoviridae</taxon>
        <taxon>Maltschvirus</taxon>
        <taxon>Maltschvirus maltsch</taxon>
    </lineage>
</organism>
<sequence length="69" mass="8117">MTSKEIAEKLYCKYIDAMPHPEYSNIATYVIAKRCALIEIDEVLKFAKTHEFIGLTEEYKQVKQEIENF</sequence>
<dbReference type="EMBL" id="LR797341">
    <property type="protein sequence ID" value="CAB4204002.1"/>
    <property type="molecule type" value="Genomic_DNA"/>
</dbReference>
<evidence type="ECO:0000313" key="1">
    <source>
        <dbReference type="EMBL" id="CAB4204002.1"/>
    </source>
</evidence>
<accession>A0A6J5S688</accession>
<protein>
    <submittedName>
        <fullName evidence="1">Uncharacterized protein</fullName>
    </submittedName>
</protein>
<gene>
    <name evidence="1" type="ORF">UFOVP1384_18</name>
</gene>